<organism evidence="1 2">
    <name type="scientific">Araneus ventricosus</name>
    <name type="common">Orbweaver spider</name>
    <name type="synonym">Epeira ventricosa</name>
    <dbReference type="NCBI Taxonomy" id="182803"/>
    <lineage>
        <taxon>Eukaryota</taxon>
        <taxon>Metazoa</taxon>
        <taxon>Ecdysozoa</taxon>
        <taxon>Arthropoda</taxon>
        <taxon>Chelicerata</taxon>
        <taxon>Arachnida</taxon>
        <taxon>Araneae</taxon>
        <taxon>Araneomorphae</taxon>
        <taxon>Entelegynae</taxon>
        <taxon>Araneoidea</taxon>
        <taxon>Araneidae</taxon>
        <taxon>Araneus</taxon>
    </lineage>
</organism>
<sequence length="48" mass="5976">MSREDFRIRTVYAQRDWEFFGELRTAWTLIWSREFTWNLQTITAPADY</sequence>
<evidence type="ECO:0000313" key="1">
    <source>
        <dbReference type="EMBL" id="GBN64639.1"/>
    </source>
</evidence>
<comment type="caution">
    <text evidence="1">The sequence shown here is derived from an EMBL/GenBank/DDBJ whole genome shotgun (WGS) entry which is preliminary data.</text>
</comment>
<feature type="non-terminal residue" evidence="1">
    <location>
        <position position="48"/>
    </location>
</feature>
<dbReference type="EMBL" id="BGPR01014307">
    <property type="protein sequence ID" value="GBN64639.1"/>
    <property type="molecule type" value="Genomic_DNA"/>
</dbReference>
<reference evidence="1 2" key="1">
    <citation type="journal article" date="2019" name="Sci. Rep.">
        <title>Orb-weaving spider Araneus ventricosus genome elucidates the spidroin gene catalogue.</title>
        <authorList>
            <person name="Kono N."/>
            <person name="Nakamura H."/>
            <person name="Ohtoshi R."/>
            <person name="Moran D.A.P."/>
            <person name="Shinohara A."/>
            <person name="Yoshida Y."/>
            <person name="Fujiwara M."/>
            <person name="Mori M."/>
            <person name="Tomita M."/>
            <person name="Arakawa K."/>
        </authorList>
    </citation>
    <scope>NUCLEOTIDE SEQUENCE [LARGE SCALE GENOMIC DNA]</scope>
</reference>
<gene>
    <name evidence="1" type="ORF">AVEN_201165_1</name>
</gene>
<dbReference type="AlphaFoldDB" id="A0A4Y2QN59"/>
<accession>A0A4Y2QN59</accession>
<name>A0A4Y2QN59_ARAVE</name>
<keyword evidence="2" id="KW-1185">Reference proteome</keyword>
<proteinExistence type="predicted"/>
<dbReference type="Proteomes" id="UP000499080">
    <property type="component" value="Unassembled WGS sequence"/>
</dbReference>
<protein>
    <submittedName>
        <fullName evidence="1">Uncharacterized protein</fullName>
    </submittedName>
</protein>
<evidence type="ECO:0000313" key="2">
    <source>
        <dbReference type="Proteomes" id="UP000499080"/>
    </source>
</evidence>